<evidence type="ECO:0000256" key="1">
    <source>
        <dbReference type="ARBA" id="ARBA00023002"/>
    </source>
</evidence>
<feature type="domain" description="NADP-dependent oxidoreductase" evidence="2">
    <location>
        <begin position="15"/>
        <end position="302"/>
    </location>
</feature>
<evidence type="ECO:0000313" key="3">
    <source>
        <dbReference type="EMBL" id="MBO1317245.1"/>
    </source>
</evidence>
<proteinExistence type="predicted"/>
<dbReference type="CDD" id="cd19085">
    <property type="entry name" value="AKR_AKR11B3"/>
    <property type="match status" value="1"/>
</dbReference>
<dbReference type="PROSITE" id="PS00062">
    <property type="entry name" value="ALDOKETO_REDUCTASE_2"/>
    <property type="match status" value="1"/>
</dbReference>
<comment type="caution">
    <text evidence="3">The sequence shown here is derived from an EMBL/GenBank/DDBJ whole genome shotgun (WGS) entry which is preliminary data.</text>
</comment>
<dbReference type="InterPro" id="IPR020471">
    <property type="entry name" value="AKR"/>
</dbReference>
<organism evidence="3 5">
    <name type="scientific">Acanthopleuribacter pedis</name>
    <dbReference type="NCBI Taxonomy" id="442870"/>
    <lineage>
        <taxon>Bacteria</taxon>
        <taxon>Pseudomonadati</taxon>
        <taxon>Acidobacteriota</taxon>
        <taxon>Holophagae</taxon>
        <taxon>Acanthopleuribacterales</taxon>
        <taxon>Acanthopleuribacteraceae</taxon>
        <taxon>Acanthopleuribacter</taxon>
    </lineage>
</organism>
<dbReference type="PANTHER" id="PTHR43364:SF4">
    <property type="entry name" value="NAD(P)-LINKED OXIDOREDUCTASE SUPERFAMILY PROTEIN"/>
    <property type="match status" value="1"/>
</dbReference>
<dbReference type="RefSeq" id="WP_207856482.1">
    <property type="nucleotide sequence ID" value="NZ_JAFREP010000002.1"/>
</dbReference>
<protein>
    <submittedName>
        <fullName evidence="3">Aldo/keto reductase</fullName>
    </submittedName>
</protein>
<keyword evidence="5" id="KW-1185">Reference proteome</keyword>
<keyword evidence="1" id="KW-0560">Oxidoreductase</keyword>
<dbReference type="InterPro" id="IPR050523">
    <property type="entry name" value="AKR_Detox_Biosynth"/>
</dbReference>
<dbReference type="GO" id="GO:0005829">
    <property type="term" value="C:cytosol"/>
    <property type="evidence" value="ECO:0007669"/>
    <property type="project" value="TreeGrafter"/>
</dbReference>
<dbReference type="AlphaFoldDB" id="A0A8J7QF56"/>
<name>A0A8J7QF56_9BACT</name>
<gene>
    <name evidence="3" type="ORF">J3U88_02150</name>
    <name evidence="4" type="ORF">J3U88_08790</name>
</gene>
<dbReference type="EMBL" id="JAFREP010000002">
    <property type="protein sequence ID" value="MBO1317245.1"/>
    <property type="molecule type" value="Genomic_DNA"/>
</dbReference>
<dbReference type="InterPro" id="IPR023210">
    <property type="entry name" value="NADP_OxRdtase_dom"/>
</dbReference>
<sequence>MKYAPLGSSDIALSKVIMGTWQTGKRMWVGIDDNESIAALRAAFDQGVTSFDTAEVYGNGHAERIIAKALGSQRKETVLLSKVFCNHLKRDQVFEACHRSLENLGTDVIDLYQIHWPAGTFNTPLVPIEETMSALVDLKQQGKIRGIGVSNFSRAQLEEALRFGPIDSVQPPYSLFWRMHDRELIPFCRDKNIAVLAYSPLAQGILADKFTADHQFEEGDHRAQHRLFAQPHWSRVQDALAQLRPIAADLGISMAQLALAWITHGPNHFAIAGARRPDQITNSAAAAAVTLDNGLWQQIAAIGDTVAVHLDDNPKQWAFAN</sequence>
<accession>A0A8J7QF56</accession>
<dbReference type="SUPFAM" id="SSF51430">
    <property type="entry name" value="NAD(P)-linked oxidoreductase"/>
    <property type="match status" value="1"/>
</dbReference>
<dbReference type="Gene3D" id="3.20.20.100">
    <property type="entry name" value="NADP-dependent oxidoreductase domain"/>
    <property type="match status" value="1"/>
</dbReference>
<dbReference type="EMBL" id="JAFREP010000006">
    <property type="protein sequence ID" value="MBO1318552.1"/>
    <property type="molecule type" value="Genomic_DNA"/>
</dbReference>
<dbReference type="InterPro" id="IPR036812">
    <property type="entry name" value="NAD(P)_OxRdtase_dom_sf"/>
</dbReference>
<dbReference type="GO" id="GO:0016491">
    <property type="term" value="F:oxidoreductase activity"/>
    <property type="evidence" value="ECO:0007669"/>
    <property type="project" value="UniProtKB-KW"/>
</dbReference>
<dbReference type="PRINTS" id="PR00069">
    <property type="entry name" value="ALDKETRDTASE"/>
</dbReference>
<evidence type="ECO:0000259" key="2">
    <source>
        <dbReference type="Pfam" id="PF00248"/>
    </source>
</evidence>
<dbReference type="InterPro" id="IPR018170">
    <property type="entry name" value="Aldo/ket_reductase_CS"/>
</dbReference>
<dbReference type="Pfam" id="PF00248">
    <property type="entry name" value="Aldo_ket_red"/>
    <property type="match status" value="1"/>
</dbReference>
<dbReference type="PANTHER" id="PTHR43364">
    <property type="entry name" value="NADH-SPECIFIC METHYLGLYOXAL REDUCTASE-RELATED"/>
    <property type="match status" value="1"/>
</dbReference>
<dbReference type="Proteomes" id="UP000664417">
    <property type="component" value="Unassembled WGS sequence"/>
</dbReference>
<evidence type="ECO:0000313" key="4">
    <source>
        <dbReference type="EMBL" id="MBO1318552.1"/>
    </source>
</evidence>
<evidence type="ECO:0000313" key="5">
    <source>
        <dbReference type="Proteomes" id="UP000664417"/>
    </source>
</evidence>
<reference evidence="3" key="1">
    <citation type="submission" date="2021-03" db="EMBL/GenBank/DDBJ databases">
        <authorList>
            <person name="Wang G."/>
        </authorList>
    </citation>
    <scope>NUCLEOTIDE SEQUENCE</scope>
    <source>
        <strain evidence="3">KCTC 12899</strain>
    </source>
</reference>